<proteinExistence type="predicted"/>
<dbReference type="AlphaFoldDB" id="A0A816LTS6"/>
<reference evidence="1" key="1">
    <citation type="submission" date="2021-01" db="EMBL/GenBank/DDBJ databases">
        <authorList>
            <consortium name="Genoscope - CEA"/>
            <person name="William W."/>
        </authorList>
    </citation>
    <scope>NUCLEOTIDE SEQUENCE</scope>
</reference>
<sequence>MVSLNLLTSNDHYGKIHSYSHLFLSCSLMDLKFTESSGVKTQNMLNTMSQICSGTNSNMVVKFVFNMPYFTLFCPFEGCTNSIHRLRVVGTALSDQTC</sequence>
<evidence type="ECO:0000313" key="1">
    <source>
        <dbReference type="EMBL" id="CAF1934825.1"/>
    </source>
</evidence>
<dbReference type="Proteomes" id="UP001295469">
    <property type="component" value="Chromosome C05"/>
</dbReference>
<protein>
    <submittedName>
        <fullName evidence="1">(rape) hypothetical protein</fullName>
    </submittedName>
</protein>
<organism evidence="1">
    <name type="scientific">Brassica napus</name>
    <name type="common">Rape</name>
    <dbReference type="NCBI Taxonomy" id="3708"/>
    <lineage>
        <taxon>Eukaryota</taxon>
        <taxon>Viridiplantae</taxon>
        <taxon>Streptophyta</taxon>
        <taxon>Embryophyta</taxon>
        <taxon>Tracheophyta</taxon>
        <taxon>Spermatophyta</taxon>
        <taxon>Magnoliopsida</taxon>
        <taxon>eudicotyledons</taxon>
        <taxon>Gunneridae</taxon>
        <taxon>Pentapetalae</taxon>
        <taxon>rosids</taxon>
        <taxon>malvids</taxon>
        <taxon>Brassicales</taxon>
        <taxon>Brassicaceae</taxon>
        <taxon>Brassiceae</taxon>
        <taxon>Brassica</taxon>
    </lineage>
</organism>
<accession>A0A816LTS6</accession>
<name>A0A816LTS6_BRANA</name>
<dbReference type="EMBL" id="HG994369">
    <property type="protein sequence ID" value="CAF1934825.1"/>
    <property type="molecule type" value="Genomic_DNA"/>
</dbReference>
<gene>
    <name evidence="1" type="ORF">DARMORV10_C05P53590.1</name>
</gene>